<feature type="compositionally biased region" description="Polar residues" evidence="1">
    <location>
        <begin position="1"/>
        <end position="29"/>
    </location>
</feature>
<dbReference type="EMBL" id="HACG01032935">
    <property type="protein sequence ID" value="CEK79800.1"/>
    <property type="molecule type" value="Transcribed_RNA"/>
</dbReference>
<feature type="region of interest" description="Disordered" evidence="1">
    <location>
        <begin position="70"/>
        <end position="123"/>
    </location>
</feature>
<organism evidence="2">
    <name type="scientific">Arion vulgaris</name>
    <dbReference type="NCBI Taxonomy" id="1028688"/>
    <lineage>
        <taxon>Eukaryota</taxon>
        <taxon>Metazoa</taxon>
        <taxon>Spiralia</taxon>
        <taxon>Lophotrochozoa</taxon>
        <taxon>Mollusca</taxon>
        <taxon>Gastropoda</taxon>
        <taxon>Heterobranchia</taxon>
        <taxon>Euthyneura</taxon>
        <taxon>Panpulmonata</taxon>
        <taxon>Eupulmonata</taxon>
        <taxon>Stylommatophora</taxon>
        <taxon>Helicina</taxon>
        <taxon>Arionoidea</taxon>
        <taxon>Arionidae</taxon>
        <taxon>Arion</taxon>
    </lineage>
</organism>
<name>A0A0B7AIP4_9EUPU</name>
<gene>
    <name evidence="2" type="primary">ORF117565</name>
</gene>
<feature type="compositionally biased region" description="Polar residues" evidence="1">
    <location>
        <begin position="89"/>
        <end position="123"/>
    </location>
</feature>
<reference evidence="2" key="1">
    <citation type="submission" date="2014-12" db="EMBL/GenBank/DDBJ databases">
        <title>Insight into the proteome of Arion vulgaris.</title>
        <authorList>
            <person name="Aradska J."/>
            <person name="Bulat T."/>
            <person name="Smidak R."/>
            <person name="Sarate P."/>
            <person name="Gangsoo J."/>
            <person name="Sialana F."/>
            <person name="Bilban M."/>
            <person name="Lubec G."/>
        </authorList>
    </citation>
    <scope>NUCLEOTIDE SEQUENCE</scope>
    <source>
        <tissue evidence="2">Skin</tissue>
    </source>
</reference>
<sequence length="123" mass="13625">FLEEFSINQDVTSQRSDDINWSTSSSDESLPNELHKNSLKTESKPTILKKRKRHSPKVYMNAFCLLKTQSNQSSSVSEGVSCNLDKPRNINQSATSCPNSQSLISSHSECPSVQGESESTLES</sequence>
<feature type="compositionally biased region" description="Basic and acidic residues" evidence="1">
    <location>
        <begin position="33"/>
        <end position="43"/>
    </location>
</feature>
<dbReference type="AlphaFoldDB" id="A0A0B7AIP4"/>
<feature type="non-terminal residue" evidence="2">
    <location>
        <position position="123"/>
    </location>
</feature>
<feature type="non-terminal residue" evidence="2">
    <location>
        <position position="1"/>
    </location>
</feature>
<protein>
    <submittedName>
        <fullName evidence="2">Uncharacterized protein</fullName>
    </submittedName>
</protein>
<feature type="region of interest" description="Disordered" evidence="1">
    <location>
        <begin position="1"/>
        <end position="54"/>
    </location>
</feature>
<feature type="compositionally biased region" description="Low complexity" evidence="1">
    <location>
        <begin position="70"/>
        <end position="81"/>
    </location>
</feature>
<evidence type="ECO:0000313" key="2">
    <source>
        <dbReference type="EMBL" id="CEK79800.1"/>
    </source>
</evidence>
<accession>A0A0B7AIP4</accession>
<proteinExistence type="predicted"/>
<evidence type="ECO:0000256" key="1">
    <source>
        <dbReference type="SAM" id="MobiDB-lite"/>
    </source>
</evidence>